<evidence type="ECO:0008006" key="3">
    <source>
        <dbReference type="Google" id="ProtNLM"/>
    </source>
</evidence>
<dbReference type="STRING" id="697581.TCARB_0375"/>
<dbReference type="RefSeq" id="WP_052886545.1">
    <property type="nucleotide sequence ID" value="NZ_CP007493.1"/>
</dbReference>
<protein>
    <recommendedName>
        <fullName evidence="3">NAD(P)/FAD-dependent oxidoreductase</fullName>
    </recommendedName>
</protein>
<proteinExistence type="predicted"/>
<dbReference type="InterPro" id="IPR036188">
    <property type="entry name" value="FAD/NAD-bd_sf"/>
</dbReference>
<sequence>MSEKACIVGAGPSGAYLARLLSEEGKDVTVFEVNGRLASKPCGWGIPYSIDDFMKLPEETILEKIRGYEIFLENSLIHEYKGDVLGYIVDKELLLKRLLEGANIVHRGVDPRKLIDCRLVVDARGHPVYKGRKALALQAEARANIERDRIKVFFFLDLVGYGWVFPGRDGLIHIGAGGFADYDFLRDRVLFLARQIGAEIVSLKGSPIAAGGIRLPGNGDFAVGEAIGAVMPLTGEGIRPGFLSARALYDSLRNGKPYRKSLEEYGLIFNIDIQLRIIRYLENSSPIERRELYLSAPIEVLKRVTAANLTKLEVAGLLARYPGFFRKLVLKG</sequence>
<dbReference type="EMBL" id="CP007493">
    <property type="protein sequence ID" value="AJB41447.1"/>
    <property type="molecule type" value="Genomic_DNA"/>
</dbReference>
<dbReference type="PANTHER" id="PTHR42685">
    <property type="entry name" value="GERANYLGERANYL DIPHOSPHATE REDUCTASE"/>
    <property type="match status" value="1"/>
</dbReference>
<dbReference type="PANTHER" id="PTHR42685:SF20">
    <property type="entry name" value="HYDROGENASE, PUTATIVE-RELATED"/>
    <property type="match status" value="1"/>
</dbReference>
<dbReference type="SUPFAM" id="SSF51905">
    <property type="entry name" value="FAD/NAD(P)-binding domain"/>
    <property type="match status" value="1"/>
</dbReference>
<dbReference type="Gene3D" id="3.50.50.60">
    <property type="entry name" value="FAD/NAD(P)-binding domain"/>
    <property type="match status" value="1"/>
</dbReference>
<dbReference type="KEGG" id="tcb:TCARB_0375"/>
<evidence type="ECO:0000313" key="2">
    <source>
        <dbReference type="Proteomes" id="UP000266720"/>
    </source>
</evidence>
<organism evidence="1 2">
    <name type="scientific">Thermofilum adornatum 1505</name>
    <dbReference type="NCBI Taxonomy" id="697581"/>
    <lineage>
        <taxon>Archaea</taxon>
        <taxon>Thermoproteota</taxon>
        <taxon>Thermoprotei</taxon>
        <taxon>Thermofilales</taxon>
        <taxon>Thermofilaceae</taxon>
        <taxon>Thermofilum</taxon>
    </lineage>
</organism>
<dbReference type="Proteomes" id="UP000266720">
    <property type="component" value="Chromosome"/>
</dbReference>
<dbReference type="Pfam" id="PF13450">
    <property type="entry name" value="NAD_binding_8"/>
    <property type="match status" value="1"/>
</dbReference>
<reference evidence="2" key="1">
    <citation type="book" date="2010" name="EXTREMOPHILES" publisher="0:0-0">
        <title>Complete genome sequences of ten hyperthermophilic archaea reveal their metabolic capabilities and possible ecological roles.</title>
        <editorList>
            <person name="?"/>
        </editorList>
        <authorList>
            <person name="Ravin N.V."/>
            <person name="Mardanov A.V."/>
            <person name="Bonch-Osmolovskaya E.A."/>
            <person name="Skryabin K.G."/>
        </authorList>
    </citation>
    <scope>NUCLEOTIDE SEQUENCE [LARGE SCALE GENOMIC DNA]</scope>
    <source>
        <strain evidence="2">1505</strain>
    </source>
</reference>
<dbReference type="GeneID" id="25405833"/>
<accession>A0A3G1A7X6</accession>
<evidence type="ECO:0000313" key="1">
    <source>
        <dbReference type="EMBL" id="AJB41447.1"/>
    </source>
</evidence>
<name>A0A3G1A7X6_9CREN</name>
<dbReference type="InterPro" id="IPR050407">
    <property type="entry name" value="Geranylgeranyl_reductase"/>
</dbReference>
<dbReference type="AlphaFoldDB" id="A0A3G1A7X6"/>
<gene>
    <name evidence="1" type="ORF">TCARB_0375</name>
</gene>